<reference evidence="1 2" key="1">
    <citation type="submission" date="2024-09" db="EMBL/GenBank/DDBJ databases">
        <title>Chromosome-scale assembly of Riccia sorocarpa.</title>
        <authorList>
            <person name="Paukszto L."/>
        </authorList>
    </citation>
    <scope>NUCLEOTIDE SEQUENCE [LARGE SCALE GENOMIC DNA]</scope>
    <source>
        <strain evidence="1">LP-2024</strain>
        <tissue evidence="1">Aerial parts of the thallus</tissue>
    </source>
</reference>
<dbReference type="AlphaFoldDB" id="A0ABD3GQA8"/>
<dbReference type="PANTHER" id="PTHR36041:SF2">
    <property type="entry name" value="SUCCINATE DEHYDROGENASE SUBUNIT 7A, MITOCHONDRIAL-RELATED"/>
    <property type="match status" value="1"/>
</dbReference>
<dbReference type="EMBL" id="JBJQOH010000007">
    <property type="protein sequence ID" value="KAL3681407.1"/>
    <property type="molecule type" value="Genomic_DNA"/>
</dbReference>
<gene>
    <name evidence="1" type="ORF">R1sor_024363</name>
</gene>
<proteinExistence type="predicted"/>
<evidence type="ECO:0000313" key="1">
    <source>
        <dbReference type="EMBL" id="KAL3681407.1"/>
    </source>
</evidence>
<accession>A0ABD3GQA8</accession>
<dbReference type="Proteomes" id="UP001633002">
    <property type="component" value="Unassembled WGS sequence"/>
</dbReference>
<protein>
    <recommendedName>
        <fullName evidence="3">Succinate dehydrogenase subunit 7A, mitochondrial</fullName>
    </recommendedName>
</protein>
<dbReference type="InterPro" id="IPR034573">
    <property type="entry name" value="SDH7"/>
</dbReference>
<dbReference type="PANTHER" id="PTHR36041">
    <property type="entry name" value="SUCCINATE DEHYDROGENASE SUBUNIT 7A, MITOCHONDRIAL-RELATED"/>
    <property type="match status" value="1"/>
</dbReference>
<organism evidence="1 2">
    <name type="scientific">Riccia sorocarpa</name>
    <dbReference type="NCBI Taxonomy" id="122646"/>
    <lineage>
        <taxon>Eukaryota</taxon>
        <taxon>Viridiplantae</taxon>
        <taxon>Streptophyta</taxon>
        <taxon>Embryophyta</taxon>
        <taxon>Marchantiophyta</taxon>
        <taxon>Marchantiopsida</taxon>
        <taxon>Marchantiidae</taxon>
        <taxon>Marchantiales</taxon>
        <taxon>Ricciaceae</taxon>
        <taxon>Riccia</taxon>
    </lineage>
</organism>
<name>A0ABD3GQA8_9MARC</name>
<keyword evidence="2" id="KW-1185">Reference proteome</keyword>
<sequence length="94" mass="10536">MQGALRTFARRVAGAPTFRTVQTRRMAGQAGAREKALLEEDPALREFRSEKKTIKRIQRFGDVLVLAVVTGAVYEIYWRVQARNAAAEAEQASK</sequence>
<comment type="caution">
    <text evidence="1">The sequence shown here is derived from an EMBL/GenBank/DDBJ whole genome shotgun (WGS) entry which is preliminary data.</text>
</comment>
<evidence type="ECO:0000313" key="2">
    <source>
        <dbReference type="Proteomes" id="UP001633002"/>
    </source>
</evidence>
<evidence type="ECO:0008006" key="3">
    <source>
        <dbReference type="Google" id="ProtNLM"/>
    </source>
</evidence>